<keyword evidence="4" id="KW-1185">Reference proteome</keyword>
<evidence type="ECO:0000313" key="3">
    <source>
        <dbReference type="EMBL" id="MBJ2175872.1"/>
    </source>
</evidence>
<proteinExistence type="inferred from homology"/>
<reference evidence="3 4" key="1">
    <citation type="submission" date="2020-12" db="EMBL/GenBank/DDBJ databases">
        <title>Aureibaculum luteum sp. nov. and Aureibaculum flavum sp. nov., novel members of the family Flavobacteriaceae isolated from Antarctic intertidal sediments.</title>
        <authorList>
            <person name="He X."/>
            <person name="Zhang X."/>
        </authorList>
    </citation>
    <scope>NUCLEOTIDE SEQUENCE [LARGE SCALE GENOMIC DNA]</scope>
    <source>
        <strain evidence="3 4">A20</strain>
    </source>
</reference>
<dbReference type="PANTHER" id="PTHR43316:SF3">
    <property type="entry name" value="HALOACID DEHALOGENASE, TYPE II (AFU_ORTHOLOGUE AFUA_2G07750)-RELATED"/>
    <property type="match status" value="1"/>
</dbReference>
<comment type="similarity">
    <text evidence="1">Belongs to the HAD-like hydrolase superfamily. S-2-haloalkanoic acid dehalogenase family.</text>
</comment>
<dbReference type="InterPro" id="IPR006439">
    <property type="entry name" value="HAD-SF_hydro_IA"/>
</dbReference>
<dbReference type="InterPro" id="IPR036412">
    <property type="entry name" value="HAD-like_sf"/>
</dbReference>
<dbReference type="InterPro" id="IPR023198">
    <property type="entry name" value="PGP-like_dom2"/>
</dbReference>
<dbReference type="NCBIfam" id="TIGR01428">
    <property type="entry name" value="HAD_type_II"/>
    <property type="match status" value="1"/>
</dbReference>
<dbReference type="RefSeq" id="WP_198842519.1">
    <property type="nucleotide sequence ID" value="NZ_JAEHFJ010000009.1"/>
</dbReference>
<dbReference type="InterPro" id="IPR051540">
    <property type="entry name" value="S-2-haloacid_dehalogenase"/>
</dbReference>
<evidence type="ECO:0000256" key="2">
    <source>
        <dbReference type="ARBA" id="ARBA00022801"/>
    </source>
</evidence>
<dbReference type="Pfam" id="PF13419">
    <property type="entry name" value="HAD_2"/>
    <property type="match status" value="1"/>
</dbReference>
<dbReference type="InterPro" id="IPR023214">
    <property type="entry name" value="HAD_sf"/>
</dbReference>
<protein>
    <submittedName>
        <fullName evidence="3">Haloacid dehalogenase type II</fullName>
    </submittedName>
</protein>
<dbReference type="Proteomes" id="UP000623301">
    <property type="component" value="Unassembled WGS sequence"/>
</dbReference>
<evidence type="ECO:0000256" key="1">
    <source>
        <dbReference type="ARBA" id="ARBA00008106"/>
    </source>
</evidence>
<organism evidence="3 4">
    <name type="scientific">Aureibaculum flavum</name>
    <dbReference type="NCBI Taxonomy" id="2795986"/>
    <lineage>
        <taxon>Bacteria</taxon>
        <taxon>Pseudomonadati</taxon>
        <taxon>Bacteroidota</taxon>
        <taxon>Flavobacteriia</taxon>
        <taxon>Flavobacteriales</taxon>
        <taxon>Flavobacteriaceae</taxon>
        <taxon>Aureibaculum</taxon>
    </lineage>
</organism>
<dbReference type="InterPro" id="IPR006328">
    <property type="entry name" value="2-HAD"/>
</dbReference>
<accession>A0ABS0WV62</accession>
<sequence>MKYTLAFDVYGTLINTSGVFNTLQQIFGNQATLFMETWRNKQLEYSFRRGLMEAYTDFSVCTKDALNFSCNKLSINLTNHQKEALLHEYTILPSFSDVADGLDNLKQAGHKLFAFSNGSEKALTQLLTHAQIINKFDGIVSVEKIRTFKPNPLVYTHFNKETNSSKADSWLISSNPFDVLGALSYGMRSAWIQRTPASVFDPWGIEPTAVINTLTDLSSALEKTNN</sequence>
<dbReference type="SFLD" id="SFLDS00003">
    <property type="entry name" value="Haloacid_Dehalogenase"/>
    <property type="match status" value="1"/>
</dbReference>
<dbReference type="CDD" id="cd02588">
    <property type="entry name" value="HAD_L2-DEX"/>
    <property type="match status" value="1"/>
</dbReference>
<comment type="caution">
    <text evidence="3">The sequence shown here is derived from an EMBL/GenBank/DDBJ whole genome shotgun (WGS) entry which is preliminary data.</text>
</comment>
<dbReference type="Gene3D" id="3.40.50.1000">
    <property type="entry name" value="HAD superfamily/HAD-like"/>
    <property type="match status" value="1"/>
</dbReference>
<dbReference type="NCBIfam" id="TIGR01493">
    <property type="entry name" value="HAD-SF-IA-v2"/>
    <property type="match status" value="1"/>
</dbReference>
<dbReference type="EMBL" id="JAEHFJ010000009">
    <property type="protein sequence ID" value="MBJ2175872.1"/>
    <property type="molecule type" value="Genomic_DNA"/>
</dbReference>
<dbReference type="Gene3D" id="1.10.150.240">
    <property type="entry name" value="Putative phosphatase, domain 2"/>
    <property type="match status" value="1"/>
</dbReference>
<dbReference type="PANTHER" id="PTHR43316">
    <property type="entry name" value="HYDROLASE, HALOACID DELAHOGENASE-RELATED"/>
    <property type="match status" value="1"/>
</dbReference>
<evidence type="ECO:0000313" key="4">
    <source>
        <dbReference type="Proteomes" id="UP000623301"/>
    </source>
</evidence>
<dbReference type="SFLD" id="SFLDG01129">
    <property type="entry name" value="C1.5:_HAD__Beta-PGM__Phosphata"/>
    <property type="match status" value="1"/>
</dbReference>
<name>A0ABS0WV62_9FLAO</name>
<keyword evidence="2" id="KW-0378">Hydrolase</keyword>
<dbReference type="PRINTS" id="PR00413">
    <property type="entry name" value="HADHALOGNASE"/>
</dbReference>
<gene>
    <name evidence="3" type="ORF">JBL43_16580</name>
</gene>
<dbReference type="SUPFAM" id="SSF56784">
    <property type="entry name" value="HAD-like"/>
    <property type="match status" value="1"/>
</dbReference>
<dbReference type="InterPro" id="IPR041492">
    <property type="entry name" value="HAD_2"/>
</dbReference>